<dbReference type="PANTHER" id="PTHR43135">
    <property type="entry name" value="ALPHA-D-RIBOSE 1-METHYLPHOSPHONATE 5-TRIPHOSPHATE DIPHOSPHATASE"/>
    <property type="match status" value="1"/>
</dbReference>
<dbReference type="AlphaFoldDB" id="A0A1H1U2U9"/>
<evidence type="ECO:0000313" key="2">
    <source>
        <dbReference type="EMBL" id="SDS66586.1"/>
    </source>
</evidence>
<evidence type="ECO:0000313" key="3">
    <source>
        <dbReference type="Proteomes" id="UP000185663"/>
    </source>
</evidence>
<dbReference type="EMBL" id="LT629776">
    <property type="protein sequence ID" value="SDS66586.1"/>
    <property type="molecule type" value="Genomic_DNA"/>
</dbReference>
<sequence>MSALEGPTIHVSGHVILGADQEVGDAWVKDGALSLTRPSAQGTNMTELSGWVVPGLVDVHCHVGLGADGPVDEDVAEAQARADRDAGVLLIRDAGSPADTRWVQQRPDLPRLVRAGRHIARPRRYLRNYGLELEDPSQLADVVRAEARTGDGWVKLVGDWIDRDMGPGADLRPLWTREQLVGAVEAAHAEAARVTVHAFSAEVIPDLVEAGVDCIEHGTGIAPEIMYEISERGIAVTPTLLQVSRFEQIADQAAGKYDVFARRLRGMHERRYEQVREMYDAGIQLLVGTDAGGTIDHGRLAAECAELVEAGLPARDVVAAASWEGRAFLGYGSLVEGASADFVVYPEDPRLDVGVLKHPAAIVLRGEIVGGSLATAR</sequence>
<dbReference type="OrthoDB" id="3189065at2"/>
<dbReference type="PANTHER" id="PTHR43135:SF4">
    <property type="entry name" value="AMIDOHYDROLASE-RELATED DOMAIN-CONTAINING PROTEIN"/>
    <property type="match status" value="1"/>
</dbReference>
<accession>A0A1H1U2U9</accession>
<evidence type="ECO:0000259" key="1">
    <source>
        <dbReference type="Pfam" id="PF01979"/>
    </source>
</evidence>
<dbReference type="InterPro" id="IPR032466">
    <property type="entry name" value="Metal_Hydrolase"/>
</dbReference>
<organism evidence="2 3">
    <name type="scientific">Paraoerskovia marina</name>
    <dbReference type="NCBI Taxonomy" id="545619"/>
    <lineage>
        <taxon>Bacteria</taxon>
        <taxon>Bacillati</taxon>
        <taxon>Actinomycetota</taxon>
        <taxon>Actinomycetes</taxon>
        <taxon>Micrococcales</taxon>
        <taxon>Cellulomonadaceae</taxon>
        <taxon>Paraoerskovia</taxon>
    </lineage>
</organism>
<protein>
    <submittedName>
        <fullName evidence="2">Imidazolonepropionase</fullName>
    </submittedName>
</protein>
<dbReference type="Gene3D" id="3.20.20.140">
    <property type="entry name" value="Metal-dependent hydrolases"/>
    <property type="match status" value="1"/>
</dbReference>
<dbReference type="InterPro" id="IPR006680">
    <property type="entry name" value="Amidohydro-rel"/>
</dbReference>
<dbReference type="SUPFAM" id="SSF51556">
    <property type="entry name" value="Metallo-dependent hydrolases"/>
    <property type="match status" value="1"/>
</dbReference>
<dbReference type="InterPro" id="IPR011059">
    <property type="entry name" value="Metal-dep_hydrolase_composite"/>
</dbReference>
<dbReference type="Gene3D" id="2.30.40.10">
    <property type="entry name" value="Urease, subunit C, domain 1"/>
    <property type="match status" value="1"/>
</dbReference>
<dbReference type="Pfam" id="PF01979">
    <property type="entry name" value="Amidohydro_1"/>
    <property type="match status" value="1"/>
</dbReference>
<gene>
    <name evidence="2" type="ORF">SAMN04489860_2068</name>
</gene>
<dbReference type="STRING" id="545619.SAMN04489860_2068"/>
<proteinExistence type="predicted"/>
<name>A0A1H1U2U9_9CELL</name>
<reference evidence="2 3" key="1">
    <citation type="submission" date="2016-10" db="EMBL/GenBank/DDBJ databases">
        <authorList>
            <person name="de Groot N.N."/>
        </authorList>
    </citation>
    <scope>NUCLEOTIDE SEQUENCE [LARGE SCALE GENOMIC DNA]</scope>
    <source>
        <strain evidence="2 3">DSM 22126</strain>
    </source>
</reference>
<dbReference type="RefSeq" id="WP_029252545.1">
    <property type="nucleotide sequence ID" value="NZ_LT629776.1"/>
</dbReference>
<dbReference type="Proteomes" id="UP000185663">
    <property type="component" value="Chromosome I"/>
</dbReference>
<feature type="domain" description="Amidohydrolase-related" evidence="1">
    <location>
        <begin position="51"/>
        <end position="345"/>
    </location>
</feature>
<dbReference type="eggNOG" id="COG1228">
    <property type="taxonomic scope" value="Bacteria"/>
</dbReference>
<dbReference type="InterPro" id="IPR051781">
    <property type="entry name" value="Metallo-dep_Hydrolase"/>
</dbReference>
<dbReference type="GO" id="GO:0016810">
    <property type="term" value="F:hydrolase activity, acting on carbon-nitrogen (but not peptide) bonds"/>
    <property type="evidence" value="ECO:0007669"/>
    <property type="project" value="InterPro"/>
</dbReference>
<keyword evidence="3" id="KW-1185">Reference proteome</keyword>